<evidence type="ECO:0000256" key="1">
    <source>
        <dbReference type="SAM" id="SignalP"/>
    </source>
</evidence>
<evidence type="ECO:0000313" key="2">
    <source>
        <dbReference type="EMBL" id="MBD8504057.1"/>
    </source>
</evidence>
<organism evidence="2 3">
    <name type="scientific">Thauera sedimentorum</name>
    <dbReference type="NCBI Taxonomy" id="2767595"/>
    <lineage>
        <taxon>Bacteria</taxon>
        <taxon>Pseudomonadati</taxon>
        <taxon>Pseudomonadota</taxon>
        <taxon>Betaproteobacteria</taxon>
        <taxon>Rhodocyclales</taxon>
        <taxon>Zoogloeaceae</taxon>
        <taxon>Thauera</taxon>
    </lineage>
</organism>
<sequence>MWRPFCLLVLLAVQLPVHAGPWRAGEQNIYGWQVMTPDERIEHQRRLRSFTSYDDCRAYQQAHHAEMAERARAAGVVLSPRRQSACEQLRAQGRLQ</sequence>
<proteinExistence type="predicted"/>
<dbReference type="RefSeq" id="WP_187718838.1">
    <property type="nucleotide sequence ID" value="NZ_JACTAH010000002.1"/>
</dbReference>
<accession>A0ABR9BCY3</accession>
<evidence type="ECO:0008006" key="4">
    <source>
        <dbReference type="Google" id="ProtNLM"/>
    </source>
</evidence>
<dbReference type="Proteomes" id="UP000603602">
    <property type="component" value="Unassembled WGS sequence"/>
</dbReference>
<gene>
    <name evidence="2" type="ORF">IFO67_14265</name>
</gene>
<feature type="signal peptide" evidence="1">
    <location>
        <begin position="1"/>
        <end position="19"/>
    </location>
</feature>
<protein>
    <recommendedName>
        <fullName evidence="4">DUF4148 domain-containing protein</fullName>
    </recommendedName>
</protein>
<keyword evidence="3" id="KW-1185">Reference proteome</keyword>
<evidence type="ECO:0000313" key="3">
    <source>
        <dbReference type="Proteomes" id="UP000603602"/>
    </source>
</evidence>
<name>A0ABR9BCY3_9RHOO</name>
<reference evidence="3" key="1">
    <citation type="submission" date="2023-07" db="EMBL/GenBank/DDBJ databases">
        <title>Thauera sp. CAU 1555 isolated from sand of Yaerae Beach.</title>
        <authorList>
            <person name="Kim W."/>
        </authorList>
    </citation>
    <scope>NUCLEOTIDE SEQUENCE [LARGE SCALE GENOMIC DNA]</scope>
    <source>
        <strain evidence="3">CAU 1555</strain>
    </source>
</reference>
<comment type="caution">
    <text evidence="2">The sequence shown here is derived from an EMBL/GenBank/DDBJ whole genome shotgun (WGS) entry which is preliminary data.</text>
</comment>
<feature type="chain" id="PRO_5045754604" description="DUF4148 domain-containing protein" evidence="1">
    <location>
        <begin position="20"/>
        <end position="96"/>
    </location>
</feature>
<dbReference type="EMBL" id="JACYTO010000002">
    <property type="protein sequence ID" value="MBD8504057.1"/>
    <property type="molecule type" value="Genomic_DNA"/>
</dbReference>
<keyword evidence="1" id="KW-0732">Signal</keyword>